<evidence type="ECO:0000256" key="1">
    <source>
        <dbReference type="SAM" id="MobiDB-lite"/>
    </source>
</evidence>
<gene>
    <name evidence="3" type="ORF">HNR00_001684</name>
</gene>
<feature type="compositionally biased region" description="Pro residues" evidence="1">
    <location>
        <begin position="24"/>
        <end position="43"/>
    </location>
</feature>
<feature type="compositionally biased region" description="Low complexity" evidence="1">
    <location>
        <begin position="11"/>
        <end position="23"/>
    </location>
</feature>
<dbReference type="Gene3D" id="3.90.550.10">
    <property type="entry name" value="Spore Coat Polysaccharide Biosynthesis Protein SpsA, Chain A"/>
    <property type="match status" value="2"/>
</dbReference>
<evidence type="ECO:0000313" key="3">
    <source>
        <dbReference type="EMBL" id="MBB5756976.1"/>
    </source>
</evidence>
<comment type="caution">
    <text evidence="3">The sequence shown here is derived from an EMBL/GenBank/DDBJ whole genome shotgun (WGS) entry which is preliminary data.</text>
</comment>
<keyword evidence="3" id="KW-0808">Transferase</keyword>
<dbReference type="GO" id="GO:0016740">
    <property type="term" value="F:transferase activity"/>
    <property type="evidence" value="ECO:0007669"/>
    <property type="project" value="UniProtKB-KW"/>
</dbReference>
<accession>A0A840ZHD5</accession>
<dbReference type="SUPFAM" id="SSF53448">
    <property type="entry name" value="Nucleotide-diphospho-sugar transferases"/>
    <property type="match status" value="2"/>
</dbReference>
<dbReference type="RefSeq" id="WP_183567755.1">
    <property type="nucleotide sequence ID" value="NZ_JACHOP010000005.1"/>
</dbReference>
<name>A0A840ZHD5_9HYPH</name>
<evidence type="ECO:0000259" key="2">
    <source>
        <dbReference type="Pfam" id="PF00535"/>
    </source>
</evidence>
<dbReference type="Pfam" id="PF13692">
    <property type="entry name" value="Glyco_trans_1_4"/>
    <property type="match status" value="1"/>
</dbReference>
<dbReference type="SUPFAM" id="SSF53756">
    <property type="entry name" value="UDP-Glycosyltransferase/glycogen phosphorylase"/>
    <property type="match status" value="1"/>
</dbReference>
<dbReference type="InterPro" id="IPR029044">
    <property type="entry name" value="Nucleotide-diphossugar_trans"/>
</dbReference>
<feature type="region of interest" description="Disordered" evidence="1">
    <location>
        <begin position="1"/>
        <end position="54"/>
    </location>
</feature>
<proteinExistence type="predicted"/>
<dbReference type="Gene3D" id="3.40.50.2000">
    <property type="entry name" value="Glycogen Phosphorylase B"/>
    <property type="match status" value="2"/>
</dbReference>
<evidence type="ECO:0000313" key="4">
    <source>
        <dbReference type="Proteomes" id="UP000583454"/>
    </source>
</evidence>
<dbReference type="PANTHER" id="PTHR43685:SF11">
    <property type="entry name" value="GLYCOSYLTRANSFERASE TAGX-RELATED"/>
    <property type="match status" value="1"/>
</dbReference>
<dbReference type="InterPro" id="IPR050834">
    <property type="entry name" value="Glycosyltransf_2"/>
</dbReference>
<sequence length="1474" mass="160689">MVNVNRWFGRPTASTPAAESETPSPAPAAPPPPAAAAPAPAPAEKPAAKKAPAAKPRGDIRLFAFPDYSPSNPYQTGLYSALAKAGDYSYGTIQEAIAALATETRQVVYHLHWPEPLFAGSADIHDYQAKADEFLSAVRLFKAGGGLFVWTIHNVVSHDRRLGDFEVEFSARLSEAASLIHLHSEAAIEAVNAVYPVDPAKVVVVPHGSYLGYYPPAMPRDRARWLLGVPEDAFVFAFVGQLRPYKGIDVLLAAFEEVVRSHPNAYLVVAGKPVAPFSAGSVKLLADMNPNLRVLTGFLPPHDLARICAAADAIVLPYRQILTSGSVLLAASYAKPVIVPSSPTLRFVAEEQIGIAYDPAAPDGLRQAMLVALAAPEDVAKSGVRSAEFARRNAWSVHGESFLQKLRQAMPAERLTIETDGRKRPILVHRRTRKAAGAIGIALVNYFSVDDIERLTAELPKSVGGRAVRVYVYDNAAGQRPNRNLMERVDVYAYDGDNQGYAGGNNALLELMRQEGCEYGFIVNPDVAVTAAALDILVRNARPDAVIAPAVMNADGRVGYGGGVAFAGPEGVVVNQLFEGGTAAALPKTPYEVDVLNGCALFVPLALLPKIGHIPEDYFLYYEETHWCLSFKDRGVKCVVVPDARVSHNKRSKAGDFPALYYTYYLLRNRFVFSERWGKRLGGGYDAAAVAAGIERDFVQPWQDKILQSNAGLLRVFERCVAAALEDGAKGVSGRVDLPKRLDDVTLKETAVTEGRLEVFGGGNVRGWVAEKGENGKWGPGQVWVFRDGSPVRAIDVTDDRADVEGAGFARKSGFRAPVSFASEDGEAHQFELRTRGDGRRILGLDETARPLTDLPVLEKRPVQHKAAFGNVVAGRLNGWAYDAAHPGVATLLDISVGTETVVRGVRADIWRADLEKAKIGAGDHAFQVALPNDVFKHLALEATACAAGRTDVLAKRQISIVNPSRGFSKTFDFEQFLRWSYNEERMPYGQVEEIPAILDAITLERMLRIARSEKAPQTDLVSVVMPVFNREKIVAEAIQSVLAQTYANFEFLIVDDGSADDSVAVIKSFDDPRIRLIELAQNSGVSAARNAGLREARGPFIAYIDSDNVWSPHYLAVMLDALRGAPETTTAYAGQEIWEYLAHYDRDEFRFLRMAPFNRSRLERRNFIDLNVFMHRRELYDELGGFNESMRRLVDWELILRYTERRPPVFLPVTLGRYRIARADNQITFVEDHLANLALLRLPTPLTDLRVADDAPAPPLAVFVHARDAQAYEQWRKANRALVAGCRHLAAAWPKGGGESGGEGSAEGIGPDGEPTAFPSVAAALAAHCDGLSDGPLLLVDAEYVLSGRWKQVYAAASAEGRFDALTGRLYTAQPAPDGAIVFEDQMTLKIAHAIRAWQFSPRMQGVAAASLPPDYLIFPPASLARLTVCARLESALPGAVTRFFGYAAEGPMIGLYAPDLSAFAIRDIPFQL</sequence>
<keyword evidence="4" id="KW-1185">Reference proteome</keyword>
<dbReference type="Proteomes" id="UP000583454">
    <property type="component" value="Unassembled WGS sequence"/>
</dbReference>
<organism evidence="3 4">
    <name type="scientific">Methylorubrum rhodinum</name>
    <dbReference type="NCBI Taxonomy" id="29428"/>
    <lineage>
        <taxon>Bacteria</taxon>
        <taxon>Pseudomonadati</taxon>
        <taxon>Pseudomonadota</taxon>
        <taxon>Alphaproteobacteria</taxon>
        <taxon>Hyphomicrobiales</taxon>
        <taxon>Methylobacteriaceae</taxon>
        <taxon>Methylorubrum</taxon>
    </lineage>
</organism>
<dbReference type="InterPro" id="IPR001173">
    <property type="entry name" value="Glyco_trans_2-like"/>
</dbReference>
<reference evidence="3 4" key="1">
    <citation type="submission" date="2020-08" db="EMBL/GenBank/DDBJ databases">
        <title>Genomic Encyclopedia of Type Strains, Phase IV (KMG-IV): sequencing the most valuable type-strain genomes for metagenomic binning, comparative biology and taxonomic classification.</title>
        <authorList>
            <person name="Goeker M."/>
        </authorList>
    </citation>
    <scope>NUCLEOTIDE SEQUENCE [LARGE SCALE GENOMIC DNA]</scope>
    <source>
        <strain evidence="3 4">DSM 2163</strain>
    </source>
</reference>
<dbReference type="PANTHER" id="PTHR43685">
    <property type="entry name" value="GLYCOSYLTRANSFERASE"/>
    <property type="match status" value="1"/>
</dbReference>
<dbReference type="EMBL" id="JACHOP010000005">
    <property type="protein sequence ID" value="MBB5756976.1"/>
    <property type="molecule type" value="Genomic_DNA"/>
</dbReference>
<feature type="domain" description="Glycosyltransferase 2-like" evidence="2">
    <location>
        <begin position="1023"/>
        <end position="1128"/>
    </location>
</feature>
<dbReference type="Pfam" id="PF00535">
    <property type="entry name" value="Glycos_transf_2"/>
    <property type="match status" value="1"/>
</dbReference>
<protein>
    <submittedName>
        <fullName evidence="3">GT2 family glycosyltransferase/glycosyltransferase involved in cell wall biosynthesis</fullName>
    </submittedName>
</protein>
<feature type="compositionally biased region" description="Low complexity" evidence="1">
    <location>
        <begin position="44"/>
        <end position="54"/>
    </location>
</feature>